<gene>
    <name evidence="8" type="ORF">GFSPODELE1_LOCUS7000</name>
</gene>
<evidence type="ECO:0000256" key="1">
    <source>
        <dbReference type="ARBA" id="ARBA00004141"/>
    </source>
</evidence>
<organism evidence="8 9">
    <name type="scientific">Somion occarium</name>
    <dbReference type="NCBI Taxonomy" id="3059160"/>
    <lineage>
        <taxon>Eukaryota</taxon>
        <taxon>Fungi</taxon>
        <taxon>Dikarya</taxon>
        <taxon>Basidiomycota</taxon>
        <taxon>Agaricomycotina</taxon>
        <taxon>Agaricomycetes</taxon>
        <taxon>Polyporales</taxon>
        <taxon>Cerrenaceae</taxon>
        <taxon>Somion</taxon>
    </lineage>
</organism>
<feature type="transmembrane region" description="Helical" evidence="6">
    <location>
        <begin position="100"/>
        <end position="123"/>
    </location>
</feature>
<name>A0ABP1DLN4_9APHY</name>
<feature type="transmembrane region" description="Helical" evidence="6">
    <location>
        <begin position="228"/>
        <end position="253"/>
    </location>
</feature>
<dbReference type="InterPro" id="IPR020846">
    <property type="entry name" value="MFS_dom"/>
</dbReference>
<dbReference type="SUPFAM" id="SSF103473">
    <property type="entry name" value="MFS general substrate transporter"/>
    <property type="match status" value="1"/>
</dbReference>
<feature type="transmembrane region" description="Helical" evidence="6">
    <location>
        <begin position="315"/>
        <end position="333"/>
    </location>
</feature>
<evidence type="ECO:0000256" key="3">
    <source>
        <dbReference type="ARBA" id="ARBA00022989"/>
    </source>
</evidence>
<keyword evidence="2 6" id="KW-0812">Transmembrane</keyword>
<dbReference type="EMBL" id="OZ037948">
    <property type="protein sequence ID" value="CAL1708737.1"/>
    <property type="molecule type" value="Genomic_DNA"/>
</dbReference>
<keyword evidence="9" id="KW-1185">Reference proteome</keyword>
<dbReference type="Pfam" id="PF07690">
    <property type="entry name" value="MFS_1"/>
    <property type="match status" value="1"/>
</dbReference>
<proteinExistence type="predicted"/>
<feature type="transmembrane region" description="Helical" evidence="6">
    <location>
        <begin position="9"/>
        <end position="34"/>
    </location>
</feature>
<dbReference type="InterPro" id="IPR011701">
    <property type="entry name" value="MFS"/>
</dbReference>
<evidence type="ECO:0000256" key="2">
    <source>
        <dbReference type="ARBA" id="ARBA00022692"/>
    </source>
</evidence>
<feature type="transmembrane region" description="Helical" evidence="6">
    <location>
        <begin position="274"/>
        <end position="295"/>
    </location>
</feature>
<comment type="subcellular location">
    <subcellularLocation>
        <location evidence="1">Membrane</location>
        <topology evidence="1">Multi-pass membrane protein</topology>
    </subcellularLocation>
</comment>
<keyword evidence="3 6" id="KW-1133">Transmembrane helix</keyword>
<dbReference type="Proteomes" id="UP001497453">
    <property type="component" value="Chromosome 5"/>
</dbReference>
<protein>
    <recommendedName>
        <fullName evidence="7">Major facilitator superfamily (MFS) profile domain-containing protein</fullName>
    </recommendedName>
</protein>
<evidence type="ECO:0000259" key="7">
    <source>
        <dbReference type="PROSITE" id="PS50850"/>
    </source>
</evidence>
<feature type="transmembrane region" description="Helical" evidence="6">
    <location>
        <begin position="163"/>
        <end position="186"/>
    </location>
</feature>
<feature type="transmembrane region" description="Helical" evidence="6">
    <location>
        <begin position="198"/>
        <end position="216"/>
    </location>
</feature>
<dbReference type="PROSITE" id="PS50850">
    <property type="entry name" value="MFS"/>
    <property type="match status" value="1"/>
</dbReference>
<feature type="transmembrane region" description="Helical" evidence="6">
    <location>
        <begin position="135"/>
        <end position="157"/>
    </location>
</feature>
<evidence type="ECO:0000256" key="4">
    <source>
        <dbReference type="ARBA" id="ARBA00023136"/>
    </source>
</evidence>
<evidence type="ECO:0000256" key="5">
    <source>
        <dbReference type="SAM" id="MobiDB-lite"/>
    </source>
</evidence>
<feature type="transmembrane region" description="Helical" evidence="6">
    <location>
        <begin position="46"/>
        <end position="64"/>
    </location>
</feature>
<evidence type="ECO:0000256" key="6">
    <source>
        <dbReference type="SAM" id="Phobius"/>
    </source>
</evidence>
<feature type="transmembrane region" description="Helical" evidence="6">
    <location>
        <begin position="405"/>
        <end position="425"/>
    </location>
</feature>
<evidence type="ECO:0000313" key="9">
    <source>
        <dbReference type="Proteomes" id="UP001497453"/>
    </source>
</evidence>
<feature type="compositionally biased region" description="Basic and acidic residues" evidence="5">
    <location>
        <begin position="519"/>
        <end position="534"/>
    </location>
</feature>
<dbReference type="PANTHER" id="PTHR42718:SF10">
    <property type="entry name" value="TRANSPORTER, PUTATIVE (AFU_ORTHOLOGUE AFUA_8G06760)-RELATED"/>
    <property type="match status" value="1"/>
</dbReference>
<keyword evidence="4 6" id="KW-0472">Membrane</keyword>
<feature type="region of interest" description="Disordered" evidence="5">
    <location>
        <begin position="492"/>
        <end position="534"/>
    </location>
</feature>
<sequence>MNQKLKNGLIITTICCVIALSIFLTGATAVAITSIGRDLKFKQSDLQWPINVYSLSYGCLLLLCGRLADIIGNKKMFLMGSAWFSLWSVAAAVAPNSWTFILFLGLLGIGPAASTPASISIISSYFPPGKTRNQAFAILGAGQPIGFIVGMILGGLLSQSGASWRAIFALQAGLGCLLCVVGWIVLPTGDISRRYDKGLDIVGAVLSTAGLALLVYDLGESTSAPKGWATPFIPSLLSVSVVIIVLFVLWELWREAKGQSVLLPMSMWIQPGTKMGPVVLLVIFGWWGFNTMAYYAPLYYQQVQLLSPLQTSVRLVPLGVVGLITNLLTGYLVAVVPAQALIIIGFMSAIASSIIFSLINVHASYWAMAFIVMCTLPIMDIAYTIGNMQVCFAFDGNSQAVAGSIFSIATRLGTSIGLAVTSSIASSVSEKFNRVHPDLVATDPDVLMAGYRAAGWTCCGALVLSLIIAIFGMRGIGLVGQRRCVEKPDRDIELSPQLPEHNHVRVPDIGPVSESTITQERRSQSSSHTRVDRQISVVDRHESTLSEKKMAVEMSV</sequence>
<dbReference type="Gene3D" id="1.20.1250.20">
    <property type="entry name" value="MFS general substrate transporter like domains"/>
    <property type="match status" value="1"/>
</dbReference>
<feature type="transmembrane region" description="Helical" evidence="6">
    <location>
        <begin position="340"/>
        <end position="359"/>
    </location>
</feature>
<reference evidence="9" key="1">
    <citation type="submission" date="2024-04" db="EMBL/GenBank/DDBJ databases">
        <authorList>
            <person name="Shaw F."/>
            <person name="Minotto A."/>
        </authorList>
    </citation>
    <scope>NUCLEOTIDE SEQUENCE [LARGE SCALE GENOMIC DNA]</scope>
</reference>
<dbReference type="PANTHER" id="PTHR42718">
    <property type="entry name" value="MAJOR FACILITATOR SUPERFAMILY MULTIDRUG TRANSPORTER MFSC"/>
    <property type="match status" value="1"/>
</dbReference>
<feature type="transmembrane region" description="Helical" evidence="6">
    <location>
        <begin position="365"/>
        <end position="385"/>
    </location>
</feature>
<evidence type="ECO:0000313" key="8">
    <source>
        <dbReference type="EMBL" id="CAL1708737.1"/>
    </source>
</evidence>
<dbReference type="InterPro" id="IPR036259">
    <property type="entry name" value="MFS_trans_sf"/>
</dbReference>
<accession>A0ABP1DLN4</accession>
<feature type="transmembrane region" description="Helical" evidence="6">
    <location>
        <begin position="76"/>
        <end position="94"/>
    </location>
</feature>
<dbReference type="Gene3D" id="1.20.1720.10">
    <property type="entry name" value="Multidrug resistance protein D"/>
    <property type="match status" value="1"/>
</dbReference>
<feature type="domain" description="Major facilitator superfamily (MFS) profile" evidence="7">
    <location>
        <begin position="1"/>
        <end position="483"/>
    </location>
</feature>
<feature type="transmembrane region" description="Helical" evidence="6">
    <location>
        <begin position="453"/>
        <end position="473"/>
    </location>
</feature>